<dbReference type="SUPFAM" id="SSF46689">
    <property type="entry name" value="Homeodomain-like"/>
    <property type="match status" value="1"/>
</dbReference>
<dbReference type="AlphaFoldDB" id="A0A3Q9G479"/>
<accession>A0A3Q9G479</accession>
<organism evidence="1 2">
    <name type="scientific">Streptomyces luteoverticillatus</name>
    <name type="common">Streptoverticillium luteoverticillatus</name>
    <dbReference type="NCBI Taxonomy" id="66425"/>
    <lineage>
        <taxon>Bacteria</taxon>
        <taxon>Bacillati</taxon>
        <taxon>Actinomycetota</taxon>
        <taxon>Actinomycetes</taxon>
        <taxon>Kitasatosporales</taxon>
        <taxon>Streptomycetaceae</taxon>
        <taxon>Streptomyces</taxon>
    </lineage>
</organism>
<dbReference type="OrthoDB" id="4191160at2"/>
<protein>
    <submittedName>
        <fullName evidence="1">Transposase</fullName>
    </submittedName>
</protein>
<dbReference type="InterPro" id="IPR009057">
    <property type="entry name" value="Homeodomain-like_sf"/>
</dbReference>
<reference evidence="1 2" key="1">
    <citation type="submission" date="2018-12" db="EMBL/GenBank/DDBJ databases">
        <title>The whole draft genome of Streptomyce luteoverticillatus CGMCC 15060.</title>
        <authorList>
            <person name="Feng Z."/>
            <person name="Chen G."/>
            <person name="Zhang J."/>
            <person name="Zhu H."/>
            <person name="Yu X."/>
            <person name="Zhang W."/>
            <person name="Zhang X."/>
        </authorList>
    </citation>
    <scope>NUCLEOTIDE SEQUENCE [LARGE SCALE GENOMIC DNA]</scope>
    <source>
        <strain evidence="1 2">CGMCC 15060</strain>
    </source>
</reference>
<dbReference type="Pfam" id="PF13565">
    <property type="entry name" value="HTH_32"/>
    <property type="match status" value="1"/>
</dbReference>
<sequence length="173" mass="19937">MVMTPLRVEFSPAQVAELRRRLRCRELVPNERMRLECVRLAAQGRTAPEIAMVLEKHVVTVRGALHRFLDGGFEALADAPRPGRPPRWKREDLDALEDMLDASAAEGRIWTLPALAEWLRRERGVDLDSSWLSVLLHRDGFRWKRTRDSIRHQADPALQAAAWERLEGLRLYG</sequence>
<evidence type="ECO:0000313" key="2">
    <source>
        <dbReference type="Proteomes" id="UP000267900"/>
    </source>
</evidence>
<name>A0A3Q9G479_STRLT</name>
<dbReference type="Proteomes" id="UP000267900">
    <property type="component" value="Chromosome"/>
</dbReference>
<keyword evidence="2" id="KW-1185">Reference proteome</keyword>
<proteinExistence type="predicted"/>
<dbReference type="EMBL" id="CP034587">
    <property type="protein sequence ID" value="AZQ74920.1"/>
    <property type="molecule type" value="Genomic_DNA"/>
</dbReference>
<dbReference type="RefSeq" id="WP_126917422.1">
    <property type="nucleotide sequence ID" value="NZ_CP034587.1"/>
</dbReference>
<evidence type="ECO:0000313" key="1">
    <source>
        <dbReference type="EMBL" id="AZQ74920.1"/>
    </source>
</evidence>
<gene>
    <name evidence="1" type="ORF">EKH77_30340</name>
</gene>